<keyword evidence="4" id="KW-1185">Reference proteome</keyword>
<name>A0A1L7XD45_9HELO</name>
<feature type="region of interest" description="Disordered" evidence="1">
    <location>
        <begin position="1"/>
        <end position="26"/>
    </location>
</feature>
<dbReference type="GO" id="GO:0016787">
    <property type="term" value="F:hydrolase activity"/>
    <property type="evidence" value="ECO:0007669"/>
    <property type="project" value="InterPro"/>
</dbReference>
<sequence length="391" mass="44562">MHGGKESGLLRGSRRRQTEHHVSVPANNAVEYVPSPADYPTFPPPPPSDILQTPEEYWAKVSARKFAAPRGVFEDSSLYALYRLYEFVILDKVFDYRNALEAFWRQHQWIVQQIPDPKDDNPARISCFGRHIYFSPDFSLELGCDLTQDGSFDEVQAGLNWLSSQPHRYKILIAGNHDVLSDEAFLAKNPERPYGQTKTKEHLDWGTVLYLQDTCVTLDFSRPESQATTASLEPRKLTIFGSPWTPQYGISAFQYGPSDESHWTVRFADLNQPDIFVTHGPPKHHLDARDFHRAGCPYLAEGLARFRPRLVVFGHIHASYGREDVVLDTVQREYEKVMTGWGGWQAVGWMAVLVLWARLEWLFGVRQEKVTTFVNAAVVDGPQNGLKNNQS</sequence>
<proteinExistence type="predicted"/>
<evidence type="ECO:0000313" key="4">
    <source>
        <dbReference type="Proteomes" id="UP000184330"/>
    </source>
</evidence>
<dbReference type="PANTHER" id="PTHR12905">
    <property type="entry name" value="METALLOPHOSPHOESTERASE"/>
    <property type="match status" value="1"/>
</dbReference>
<dbReference type="PANTHER" id="PTHR12905:SF0">
    <property type="entry name" value="CALCINEURIN-LIKE PHOSPHOESTERASE DOMAIN-CONTAINING PROTEIN"/>
    <property type="match status" value="1"/>
</dbReference>
<dbReference type="Proteomes" id="UP000184330">
    <property type="component" value="Unassembled WGS sequence"/>
</dbReference>
<evidence type="ECO:0000259" key="2">
    <source>
        <dbReference type="Pfam" id="PF00149"/>
    </source>
</evidence>
<evidence type="ECO:0000256" key="1">
    <source>
        <dbReference type="SAM" id="MobiDB-lite"/>
    </source>
</evidence>
<dbReference type="InterPro" id="IPR051693">
    <property type="entry name" value="UPF0046_metallophosphoest"/>
</dbReference>
<dbReference type="AlphaFoldDB" id="A0A1L7XD45"/>
<organism evidence="3 4">
    <name type="scientific">Phialocephala subalpina</name>
    <dbReference type="NCBI Taxonomy" id="576137"/>
    <lineage>
        <taxon>Eukaryota</taxon>
        <taxon>Fungi</taxon>
        <taxon>Dikarya</taxon>
        <taxon>Ascomycota</taxon>
        <taxon>Pezizomycotina</taxon>
        <taxon>Leotiomycetes</taxon>
        <taxon>Helotiales</taxon>
        <taxon>Mollisiaceae</taxon>
        <taxon>Phialocephala</taxon>
        <taxon>Phialocephala fortinii species complex</taxon>
    </lineage>
</organism>
<reference evidence="3 4" key="1">
    <citation type="submission" date="2016-03" db="EMBL/GenBank/DDBJ databases">
        <authorList>
            <person name="Ploux O."/>
        </authorList>
    </citation>
    <scope>NUCLEOTIDE SEQUENCE [LARGE SCALE GENOMIC DNA]</scope>
    <source>
        <strain evidence="3 4">UAMH 11012</strain>
    </source>
</reference>
<dbReference type="InterPro" id="IPR029052">
    <property type="entry name" value="Metallo-depent_PP-like"/>
</dbReference>
<accession>A0A1L7XD45</accession>
<evidence type="ECO:0000313" key="3">
    <source>
        <dbReference type="EMBL" id="CZR62887.1"/>
    </source>
</evidence>
<dbReference type="Pfam" id="PF00149">
    <property type="entry name" value="Metallophos"/>
    <property type="match status" value="1"/>
</dbReference>
<dbReference type="OrthoDB" id="630188at2759"/>
<feature type="domain" description="Calcineurin-like phosphoesterase" evidence="2">
    <location>
        <begin position="145"/>
        <end position="318"/>
    </location>
</feature>
<dbReference type="InterPro" id="IPR004843">
    <property type="entry name" value="Calcineurin-like_PHP"/>
</dbReference>
<dbReference type="EMBL" id="FJOG01000022">
    <property type="protein sequence ID" value="CZR62887.1"/>
    <property type="molecule type" value="Genomic_DNA"/>
</dbReference>
<gene>
    <name evidence="3" type="ORF">PAC_12784</name>
</gene>
<dbReference type="SUPFAM" id="SSF56300">
    <property type="entry name" value="Metallo-dependent phosphatases"/>
    <property type="match status" value="1"/>
</dbReference>
<protein>
    <recommendedName>
        <fullName evidence="2">Calcineurin-like phosphoesterase domain-containing protein</fullName>
    </recommendedName>
</protein>
<dbReference type="Gene3D" id="3.60.21.10">
    <property type="match status" value="1"/>
</dbReference>